<dbReference type="GO" id="GO:0003700">
    <property type="term" value="F:DNA-binding transcription factor activity"/>
    <property type="evidence" value="ECO:0007669"/>
    <property type="project" value="InterPro"/>
</dbReference>
<dbReference type="SUPFAM" id="SSF46785">
    <property type="entry name" value="Winged helix' DNA-binding domain"/>
    <property type="match status" value="1"/>
</dbReference>
<dbReference type="Pfam" id="PF00126">
    <property type="entry name" value="HTH_1"/>
    <property type="match status" value="1"/>
</dbReference>
<dbReference type="InterPro" id="IPR058163">
    <property type="entry name" value="LysR-type_TF_proteobact-type"/>
</dbReference>
<protein>
    <submittedName>
        <fullName evidence="6">Transcriptional regulator ptxR</fullName>
    </submittedName>
</protein>
<proteinExistence type="inferred from homology"/>
<dbReference type="InterPro" id="IPR036388">
    <property type="entry name" value="WH-like_DNA-bd_sf"/>
</dbReference>
<reference evidence="6 7" key="1">
    <citation type="submission" date="2017-03" db="EMBL/GenBank/DDBJ databases">
        <title>Genome analysis of strain PAMC 26577.</title>
        <authorList>
            <person name="Oh H.-M."/>
            <person name="Yang J.-A."/>
        </authorList>
    </citation>
    <scope>NUCLEOTIDE SEQUENCE [LARGE SCALE GENOMIC DNA]</scope>
    <source>
        <strain evidence="6 7">PAMC 26577</strain>
    </source>
</reference>
<dbReference type="InterPro" id="IPR005119">
    <property type="entry name" value="LysR_subst-bd"/>
</dbReference>
<dbReference type="InterPro" id="IPR000847">
    <property type="entry name" value="LysR_HTH_N"/>
</dbReference>
<keyword evidence="2" id="KW-0805">Transcription regulation</keyword>
<dbReference type="PANTHER" id="PTHR30537">
    <property type="entry name" value="HTH-TYPE TRANSCRIPTIONAL REGULATOR"/>
    <property type="match status" value="1"/>
</dbReference>
<evidence type="ECO:0000313" key="7">
    <source>
        <dbReference type="Proteomes" id="UP000195221"/>
    </source>
</evidence>
<evidence type="ECO:0000256" key="3">
    <source>
        <dbReference type="ARBA" id="ARBA00023125"/>
    </source>
</evidence>
<dbReference type="Pfam" id="PF03466">
    <property type="entry name" value="LysR_substrate"/>
    <property type="match status" value="1"/>
</dbReference>
<gene>
    <name evidence="6" type="ORF">PAMC26577_16420</name>
</gene>
<dbReference type="GO" id="GO:0043565">
    <property type="term" value="F:sequence-specific DNA binding"/>
    <property type="evidence" value="ECO:0007669"/>
    <property type="project" value="TreeGrafter"/>
</dbReference>
<feature type="domain" description="HTH lysR-type" evidence="5">
    <location>
        <begin position="7"/>
        <end position="64"/>
    </location>
</feature>
<evidence type="ECO:0000256" key="2">
    <source>
        <dbReference type="ARBA" id="ARBA00023015"/>
    </source>
</evidence>
<evidence type="ECO:0000256" key="1">
    <source>
        <dbReference type="ARBA" id="ARBA00009437"/>
    </source>
</evidence>
<dbReference type="InterPro" id="IPR036390">
    <property type="entry name" value="WH_DNA-bd_sf"/>
</dbReference>
<name>A0A242MT61_CABSO</name>
<dbReference type="Gene3D" id="1.10.10.10">
    <property type="entry name" value="Winged helix-like DNA-binding domain superfamily/Winged helix DNA-binding domain"/>
    <property type="match status" value="1"/>
</dbReference>
<keyword evidence="4" id="KW-0804">Transcription</keyword>
<dbReference type="EMBL" id="NBTZ01000067">
    <property type="protein sequence ID" value="OTP74203.1"/>
    <property type="molecule type" value="Genomic_DNA"/>
</dbReference>
<dbReference type="PROSITE" id="PS50931">
    <property type="entry name" value="HTH_LYSR"/>
    <property type="match status" value="1"/>
</dbReference>
<sequence length="305" mass="32230">MTDLSGVNLNRLVVFAAVVEAGSLTAAADRLGIAKTMVSTHMQRLEAEVGASLLVRTTRRVSVTEAGQAFYAASRQILSTAEDAISALAQGSGELRGTLRVATPIDYGTNVIAPMLVGLRRTHPELKVELVSADRMVDLVAESVDVAIRLGRLADSSYRAVKIGGFVKWLVASPEFISTWGKPTKPEALAKLPFVAMSALVKPLVVSIESRRGARRTVRFSAGFFADTSPTCRAATLAGGGVAFLTDFSIGDDVAEGRLVRLLPEWSGAPAGIHAVFPSARQPVPKVRVFIDALKAHLAGGVDVV</sequence>
<dbReference type="Gene3D" id="3.40.190.290">
    <property type="match status" value="1"/>
</dbReference>
<dbReference type="CDD" id="cd08422">
    <property type="entry name" value="PBP2_CrgA_like"/>
    <property type="match status" value="1"/>
</dbReference>
<organism evidence="6 7">
    <name type="scientific">Caballeronia sordidicola</name>
    <name type="common">Burkholderia sordidicola</name>
    <dbReference type="NCBI Taxonomy" id="196367"/>
    <lineage>
        <taxon>Bacteria</taxon>
        <taxon>Pseudomonadati</taxon>
        <taxon>Pseudomonadota</taxon>
        <taxon>Betaproteobacteria</taxon>
        <taxon>Burkholderiales</taxon>
        <taxon>Burkholderiaceae</taxon>
        <taxon>Caballeronia</taxon>
    </lineage>
</organism>
<dbReference type="FunFam" id="1.10.10.10:FF:000001">
    <property type="entry name" value="LysR family transcriptional regulator"/>
    <property type="match status" value="1"/>
</dbReference>
<dbReference type="PANTHER" id="PTHR30537:SF66">
    <property type="entry name" value="IRON-REGULATED VIRULENCE REGULATORY PROTEIN IRGB"/>
    <property type="match status" value="1"/>
</dbReference>
<dbReference type="SUPFAM" id="SSF53850">
    <property type="entry name" value="Periplasmic binding protein-like II"/>
    <property type="match status" value="1"/>
</dbReference>
<dbReference type="RefSeq" id="WP_075360161.1">
    <property type="nucleotide sequence ID" value="NZ_MSRG01000088.1"/>
</dbReference>
<keyword evidence="3" id="KW-0238">DNA-binding</keyword>
<accession>A0A242MT61</accession>
<dbReference type="AlphaFoldDB" id="A0A242MT61"/>
<dbReference type="Proteomes" id="UP000195221">
    <property type="component" value="Unassembled WGS sequence"/>
</dbReference>
<evidence type="ECO:0000313" key="6">
    <source>
        <dbReference type="EMBL" id="OTP74203.1"/>
    </source>
</evidence>
<dbReference type="GO" id="GO:0006351">
    <property type="term" value="P:DNA-templated transcription"/>
    <property type="evidence" value="ECO:0007669"/>
    <property type="project" value="TreeGrafter"/>
</dbReference>
<evidence type="ECO:0000259" key="5">
    <source>
        <dbReference type="PROSITE" id="PS50931"/>
    </source>
</evidence>
<evidence type="ECO:0000256" key="4">
    <source>
        <dbReference type="ARBA" id="ARBA00023163"/>
    </source>
</evidence>
<comment type="similarity">
    <text evidence="1">Belongs to the LysR transcriptional regulatory family.</text>
</comment>
<comment type="caution">
    <text evidence="6">The sequence shown here is derived from an EMBL/GenBank/DDBJ whole genome shotgun (WGS) entry which is preliminary data.</text>
</comment>